<evidence type="ECO:0000313" key="1">
    <source>
        <dbReference type="EMBL" id="GAA2817173.1"/>
    </source>
</evidence>
<organism evidence="1 2">
    <name type="scientific">Saccharopolyspora taberi</name>
    <dbReference type="NCBI Taxonomy" id="60895"/>
    <lineage>
        <taxon>Bacteria</taxon>
        <taxon>Bacillati</taxon>
        <taxon>Actinomycetota</taxon>
        <taxon>Actinomycetes</taxon>
        <taxon>Pseudonocardiales</taxon>
        <taxon>Pseudonocardiaceae</taxon>
        <taxon>Saccharopolyspora</taxon>
    </lineage>
</organism>
<sequence>MAVLVLTQRFDATADVVIDELNQRGVPLVRADLGDLTVSAELDGARWSGVLATGHHAVKIDDVTGLYYRRPTNPTAPEGASRDAAQWIETEQRWGLRGLLAAFPAPRG</sequence>
<name>A0ABN3VMG6_9PSEU</name>
<dbReference type="EMBL" id="BAAAUX010000031">
    <property type="protein sequence ID" value="GAA2817173.1"/>
    <property type="molecule type" value="Genomic_DNA"/>
</dbReference>
<evidence type="ECO:0000313" key="2">
    <source>
        <dbReference type="Proteomes" id="UP001500979"/>
    </source>
</evidence>
<reference evidence="1 2" key="1">
    <citation type="journal article" date="2019" name="Int. J. Syst. Evol. Microbiol.">
        <title>The Global Catalogue of Microorganisms (GCM) 10K type strain sequencing project: providing services to taxonomists for standard genome sequencing and annotation.</title>
        <authorList>
            <consortium name="The Broad Institute Genomics Platform"/>
            <consortium name="The Broad Institute Genome Sequencing Center for Infectious Disease"/>
            <person name="Wu L."/>
            <person name="Ma J."/>
        </authorList>
    </citation>
    <scope>NUCLEOTIDE SEQUENCE [LARGE SCALE GENOMIC DNA]</scope>
    <source>
        <strain evidence="1 2">JCM 9383</strain>
    </source>
</reference>
<protein>
    <submittedName>
        <fullName evidence="1">Uncharacterized protein</fullName>
    </submittedName>
</protein>
<proteinExistence type="predicted"/>
<keyword evidence="2" id="KW-1185">Reference proteome</keyword>
<gene>
    <name evidence="1" type="ORF">GCM10010470_60750</name>
</gene>
<dbReference type="RefSeq" id="WP_344685618.1">
    <property type="nucleotide sequence ID" value="NZ_BAAAUX010000031.1"/>
</dbReference>
<comment type="caution">
    <text evidence="1">The sequence shown here is derived from an EMBL/GenBank/DDBJ whole genome shotgun (WGS) entry which is preliminary data.</text>
</comment>
<dbReference type="Proteomes" id="UP001500979">
    <property type="component" value="Unassembled WGS sequence"/>
</dbReference>
<accession>A0ABN3VMG6</accession>